<dbReference type="PANTHER" id="PTHR33154:SF18">
    <property type="entry name" value="ARSENICAL RESISTANCE OPERON REPRESSOR"/>
    <property type="match status" value="1"/>
</dbReference>
<dbReference type="InterPro" id="IPR011991">
    <property type="entry name" value="ArsR-like_HTH"/>
</dbReference>
<dbReference type="EMBL" id="DF820465">
    <property type="protein sequence ID" value="GAK56657.1"/>
    <property type="molecule type" value="Genomic_DNA"/>
</dbReference>
<protein>
    <submittedName>
        <fullName evidence="5">ArsR family transcriptional regulator</fullName>
    </submittedName>
</protein>
<dbReference type="eggNOG" id="COG0640">
    <property type="taxonomic scope" value="Bacteria"/>
</dbReference>
<keyword evidence="6" id="KW-1185">Reference proteome</keyword>
<dbReference type="InterPro" id="IPR001845">
    <property type="entry name" value="HTH_ArsR_DNA-bd_dom"/>
</dbReference>
<reference evidence="5" key="1">
    <citation type="journal article" date="2015" name="PeerJ">
        <title>First genomic representation of candidate bacterial phylum KSB3 points to enhanced environmental sensing as a trigger of wastewater bulking.</title>
        <authorList>
            <person name="Sekiguchi Y."/>
            <person name="Ohashi A."/>
            <person name="Parks D.H."/>
            <person name="Yamauchi T."/>
            <person name="Tyson G.W."/>
            <person name="Hugenholtz P."/>
        </authorList>
    </citation>
    <scope>NUCLEOTIDE SEQUENCE [LARGE SCALE GENOMIC DNA]</scope>
</reference>
<dbReference type="InterPro" id="IPR036390">
    <property type="entry name" value="WH_DNA-bd_sf"/>
</dbReference>
<dbReference type="GO" id="GO:0003700">
    <property type="term" value="F:DNA-binding transcription factor activity"/>
    <property type="evidence" value="ECO:0007669"/>
    <property type="project" value="InterPro"/>
</dbReference>
<evidence type="ECO:0000256" key="2">
    <source>
        <dbReference type="ARBA" id="ARBA00023125"/>
    </source>
</evidence>
<dbReference type="PROSITE" id="PS50987">
    <property type="entry name" value="HTH_ARSR_2"/>
    <property type="match status" value="1"/>
</dbReference>
<dbReference type="HOGENOM" id="CLU_097806_3_3_0"/>
<evidence type="ECO:0000256" key="1">
    <source>
        <dbReference type="ARBA" id="ARBA00023015"/>
    </source>
</evidence>
<evidence type="ECO:0000313" key="5">
    <source>
        <dbReference type="EMBL" id="GAK56657.1"/>
    </source>
</evidence>
<keyword evidence="2" id="KW-0238">DNA-binding</keyword>
<dbReference type="NCBIfam" id="NF033788">
    <property type="entry name" value="HTH_metalloreg"/>
    <property type="match status" value="1"/>
</dbReference>
<proteinExistence type="predicted"/>
<dbReference type="InterPro" id="IPR051081">
    <property type="entry name" value="HTH_MetalResp_TranReg"/>
</dbReference>
<evidence type="ECO:0000256" key="3">
    <source>
        <dbReference type="ARBA" id="ARBA00023163"/>
    </source>
</evidence>
<dbReference type="GO" id="GO:0003677">
    <property type="term" value="F:DNA binding"/>
    <property type="evidence" value="ECO:0007669"/>
    <property type="project" value="UniProtKB-KW"/>
</dbReference>
<dbReference type="Gene3D" id="1.10.10.10">
    <property type="entry name" value="Winged helix-like DNA-binding domain superfamily/Winged helix DNA-binding domain"/>
    <property type="match status" value="1"/>
</dbReference>
<dbReference type="STRING" id="1499967.U27_03620"/>
<accession>A0A081BWF2</accession>
<organism evidence="5">
    <name type="scientific">Vecturithrix granuli</name>
    <dbReference type="NCBI Taxonomy" id="1499967"/>
    <lineage>
        <taxon>Bacteria</taxon>
        <taxon>Candidatus Moduliflexota</taxon>
        <taxon>Candidatus Vecturitrichia</taxon>
        <taxon>Candidatus Vecturitrichales</taxon>
        <taxon>Candidatus Vecturitrichaceae</taxon>
        <taxon>Candidatus Vecturithrix</taxon>
    </lineage>
</organism>
<name>A0A081BWF2_VECG1</name>
<gene>
    <name evidence="5" type="ORF">U27_03620</name>
</gene>
<evidence type="ECO:0000259" key="4">
    <source>
        <dbReference type="PROSITE" id="PS50987"/>
    </source>
</evidence>
<dbReference type="AlphaFoldDB" id="A0A081BWF2"/>
<dbReference type="Proteomes" id="UP000030661">
    <property type="component" value="Unassembled WGS sequence"/>
</dbReference>
<dbReference type="PANTHER" id="PTHR33154">
    <property type="entry name" value="TRANSCRIPTIONAL REGULATOR, ARSR FAMILY"/>
    <property type="match status" value="1"/>
</dbReference>
<dbReference type="CDD" id="cd00090">
    <property type="entry name" value="HTH_ARSR"/>
    <property type="match status" value="1"/>
</dbReference>
<dbReference type="Pfam" id="PF01022">
    <property type="entry name" value="HTH_5"/>
    <property type="match status" value="1"/>
</dbReference>
<dbReference type="InterPro" id="IPR036388">
    <property type="entry name" value="WH-like_DNA-bd_sf"/>
</dbReference>
<dbReference type="SMART" id="SM00418">
    <property type="entry name" value="HTH_ARSR"/>
    <property type="match status" value="1"/>
</dbReference>
<dbReference type="PRINTS" id="PR00778">
    <property type="entry name" value="HTHARSR"/>
</dbReference>
<feature type="domain" description="HTH arsR-type" evidence="4">
    <location>
        <begin position="4"/>
        <end position="98"/>
    </location>
</feature>
<keyword evidence="3" id="KW-0804">Transcription</keyword>
<dbReference type="SUPFAM" id="SSF46785">
    <property type="entry name" value="Winged helix' DNA-binding domain"/>
    <property type="match status" value="1"/>
</dbReference>
<keyword evidence="1" id="KW-0805">Transcription regulation</keyword>
<sequence>MDAQTRDRFALRANILKAMAHPTRLFIVDALSHHEQCVFKLAELIEADMSTVSRHLKILKEAGVIKDEKQGTLVYYHLNVPCVKFLDCLEMIVRKTVNNTLTLMQ</sequence>
<evidence type="ECO:0000313" key="6">
    <source>
        <dbReference type="Proteomes" id="UP000030661"/>
    </source>
</evidence>